<evidence type="ECO:0008006" key="4">
    <source>
        <dbReference type="Google" id="ProtNLM"/>
    </source>
</evidence>
<evidence type="ECO:0000313" key="3">
    <source>
        <dbReference type="Proteomes" id="UP000801492"/>
    </source>
</evidence>
<dbReference type="EMBL" id="VTPC01079592">
    <property type="protein sequence ID" value="KAF2888146.1"/>
    <property type="molecule type" value="Genomic_DNA"/>
</dbReference>
<evidence type="ECO:0000256" key="1">
    <source>
        <dbReference type="SAM" id="MobiDB-lite"/>
    </source>
</evidence>
<reference evidence="2" key="1">
    <citation type="submission" date="2019-08" db="EMBL/GenBank/DDBJ databases">
        <title>The genome of the North American firefly Photinus pyralis.</title>
        <authorList>
            <consortium name="Photinus pyralis genome working group"/>
            <person name="Fallon T.R."/>
            <person name="Sander Lower S.E."/>
            <person name="Weng J.-K."/>
        </authorList>
    </citation>
    <scope>NUCLEOTIDE SEQUENCE</scope>
    <source>
        <strain evidence="2">TRF0915ILg1</strain>
        <tissue evidence="2">Whole body</tissue>
    </source>
</reference>
<feature type="region of interest" description="Disordered" evidence="1">
    <location>
        <begin position="418"/>
        <end position="458"/>
    </location>
</feature>
<organism evidence="2 3">
    <name type="scientific">Ignelater luminosus</name>
    <name type="common">Cucubano</name>
    <name type="synonym">Pyrophorus luminosus</name>
    <dbReference type="NCBI Taxonomy" id="2038154"/>
    <lineage>
        <taxon>Eukaryota</taxon>
        <taxon>Metazoa</taxon>
        <taxon>Ecdysozoa</taxon>
        <taxon>Arthropoda</taxon>
        <taxon>Hexapoda</taxon>
        <taxon>Insecta</taxon>
        <taxon>Pterygota</taxon>
        <taxon>Neoptera</taxon>
        <taxon>Endopterygota</taxon>
        <taxon>Coleoptera</taxon>
        <taxon>Polyphaga</taxon>
        <taxon>Elateriformia</taxon>
        <taxon>Elateroidea</taxon>
        <taxon>Elateridae</taxon>
        <taxon>Agrypninae</taxon>
        <taxon>Pyrophorini</taxon>
        <taxon>Ignelater</taxon>
    </lineage>
</organism>
<feature type="compositionally biased region" description="Acidic residues" evidence="1">
    <location>
        <begin position="444"/>
        <end position="458"/>
    </location>
</feature>
<comment type="caution">
    <text evidence="2">The sequence shown here is derived from an EMBL/GenBank/DDBJ whole genome shotgun (WGS) entry which is preliminary data.</text>
</comment>
<accession>A0A8K0CNE8</accession>
<protein>
    <recommendedName>
        <fullName evidence="4">HTH psq-type domain-containing protein</fullName>
    </recommendedName>
</protein>
<sequence>MVMGNLDRKSFIILEKRLERKSETEQRLKNHILLLLVSRVTLLIPSSFSADEQDDGKSESDEDFKIETKKKEIKETISTSQMRVKLSVLAQACDRTGVSDRNEAVFVKTALKDMGTLTKEESSKPIDRNKIRRARAYGVYFGGRKDRTLIKITEREGSKRKTIGSEPGFLSLRHVTPKSGTSLEIGKSIFNFLTHDADISKLQSVAQRKMPFSLKKMGIRREIPVDVIKRAIEEVSKVSKITPTAEKYGIPRSNLQRYLQRDEIKDCSRKFVSCQIFSCEEERKLADYLMTCSEFNYGKLGQKWYSFKRLREFLKRQPQLSVGTPKATSVSRATSFNKTKILKVYMKDMFGPEAYRAMPNTENKCFGQKPLTSTTTMPDTDYVVVEQNPSISAMNMSDADNAPIENASNLSRDISVESVGAYPKAGPRKDTKNKKKKEIIYSSSEDENENVSESEEFDEDDIINLDRSFETENFVAVKFDTKRTLVIVLVVLLT</sequence>
<gene>
    <name evidence="2" type="ORF">ILUMI_18027</name>
</gene>
<evidence type="ECO:0000313" key="2">
    <source>
        <dbReference type="EMBL" id="KAF2888146.1"/>
    </source>
</evidence>
<dbReference type="Proteomes" id="UP000801492">
    <property type="component" value="Unassembled WGS sequence"/>
</dbReference>
<name>A0A8K0CNE8_IGNLU</name>
<proteinExistence type="predicted"/>
<keyword evidence="3" id="KW-1185">Reference proteome</keyword>
<dbReference type="AlphaFoldDB" id="A0A8K0CNE8"/>